<dbReference type="Proteomes" id="UP001311232">
    <property type="component" value="Unassembled WGS sequence"/>
</dbReference>
<keyword evidence="3" id="KW-1185">Reference proteome</keyword>
<reference evidence="2 3" key="1">
    <citation type="submission" date="2021-06" db="EMBL/GenBank/DDBJ databases">
        <authorList>
            <person name="Palmer J.M."/>
        </authorList>
    </citation>
    <scope>NUCLEOTIDE SEQUENCE [LARGE SCALE GENOMIC DNA]</scope>
    <source>
        <strain evidence="2 3">MEX-2019</strain>
        <tissue evidence="2">Muscle</tissue>
    </source>
</reference>
<evidence type="ECO:0000256" key="1">
    <source>
        <dbReference type="SAM" id="MobiDB-lite"/>
    </source>
</evidence>
<protein>
    <submittedName>
        <fullName evidence="2">Uncharacterized protein</fullName>
    </submittedName>
</protein>
<feature type="region of interest" description="Disordered" evidence="1">
    <location>
        <begin position="58"/>
        <end position="77"/>
    </location>
</feature>
<name>A0AAV9S7E7_9TELE</name>
<accession>A0AAV9S7E7</accession>
<sequence>MPRQHLELKQSDWFYFSLRKREHTSNWDYPHITHQEPPLTHTLPSLPGHRHPRSILHQSHVIFPPPSPTEERGFTRD</sequence>
<gene>
    <name evidence="2" type="ORF">CRENBAI_010671</name>
</gene>
<evidence type="ECO:0000313" key="2">
    <source>
        <dbReference type="EMBL" id="KAK5617206.1"/>
    </source>
</evidence>
<proteinExistence type="predicted"/>
<evidence type="ECO:0000313" key="3">
    <source>
        <dbReference type="Proteomes" id="UP001311232"/>
    </source>
</evidence>
<comment type="caution">
    <text evidence="2">The sequence shown here is derived from an EMBL/GenBank/DDBJ whole genome shotgun (WGS) entry which is preliminary data.</text>
</comment>
<dbReference type="AlphaFoldDB" id="A0AAV9S7E7"/>
<organism evidence="2 3">
    <name type="scientific">Crenichthys baileyi</name>
    <name type="common">White River springfish</name>
    <dbReference type="NCBI Taxonomy" id="28760"/>
    <lineage>
        <taxon>Eukaryota</taxon>
        <taxon>Metazoa</taxon>
        <taxon>Chordata</taxon>
        <taxon>Craniata</taxon>
        <taxon>Vertebrata</taxon>
        <taxon>Euteleostomi</taxon>
        <taxon>Actinopterygii</taxon>
        <taxon>Neopterygii</taxon>
        <taxon>Teleostei</taxon>
        <taxon>Neoteleostei</taxon>
        <taxon>Acanthomorphata</taxon>
        <taxon>Ovalentaria</taxon>
        <taxon>Atherinomorphae</taxon>
        <taxon>Cyprinodontiformes</taxon>
        <taxon>Goodeidae</taxon>
        <taxon>Crenichthys</taxon>
    </lineage>
</organism>
<dbReference type="EMBL" id="JAHHUM010000782">
    <property type="protein sequence ID" value="KAK5617206.1"/>
    <property type="molecule type" value="Genomic_DNA"/>
</dbReference>